<evidence type="ECO:0000313" key="6">
    <source>
        <dbReference type="Proteomes" id="UP000823485"/>
    </source>
</evidence>
<organism evidence="5 6">
    <name type="scientific">Siminovitchia thermophila</name>
    <dbReference type="NCBI Taxonomy" id="1245522"/>
    <lineage>
        <taxon>Bacteria</taxon>
        <taxon>Bacillati</taxon>
        <taxon>Bacillota</taxon>
        <taxon>Bacilli</taxon>
        <taxon>Bacillales</taxon>
        <taxon>Bacillaceae</taxon>
        <taxon>Siminovitchia</taxon>
    </lineage>
</organism>
<evidence type="ECO:0000256" key="2">
    <source>
        <dbReference type="ARBA" id="ARBA00023012"/>
    </source>
</evidence>
<dbReference type="Gene3D" id="2.40.50.1020">
    <property type="entry name" value="LytTr DNA-binding domain"/>
    <property type="match status" value="1"/>
</dbReference>
<dbReference type="Gene3D" id="3.40.50.2300">
    <property type="match status" value="1"/>
</dbReference>
<keyword evidence="5" id="KW-0238">DNA-binding</keyword>
<keyword evidence="1" id="KW-0963">Cytoplasm</keyword>
<dbReference type="SMART" id="SM00850">
    <property type="entry name" value="LytTR"/>
    <property type="match status" value="1"/>
</dbReference>
<feature type="domain" description="HTH LytTR-type" evidence="4">
    <location>
        <begin position="64"/>
        <end position="164"/>
    </location>
</feature>
<evidence type="ECO:0000313" key="5">
    <source>
        <dbReference type="EMBL" id="MBM7716160.1"/>
    </source>
</evidence>
<dbReference type="PANTHER" id="PTHR37299:SF3">
    <property type="entry name" value="STAGE 0 SPORULATION PROTEIN A HOMOLOG"/>
    <property type="match status" value="1"/>
</dbReference>
<name>A0ABS2R9W7_9BACI</name>
<evidence type="ECO:0000256" key="3">
    <source>
        <dbReference type="ARBA" id="ARBA00023159"/>
    </source>
</evidence>
<evidence type="ECO:0000259" key="4">
    <source>
        <dbReference type="PROSITE" id="PS50930"/>
    </source>
</evidence>
<dbReference type="PANTHER" id="PTHR37299">
    <property type="entry name" value="TRANSCRIPTIONAL REGULATOR-RELATED"/>
    <property type="match status" value="1"/>
</dbReference>
<dbReference type="GO" id="GO:0003677">
    <property type="term" value="F:DNA binding"/>
    <property type="evidence" value="ECO:0007669"/>
    <property type="project" value="UniProtKB-KW"/>
</dbReference>
<dbReference type="InterPro" id="IPR007492">
    <property type="entry name" value="LytTR_DNA-bd_dom"/>
</dbReference>
<dbReference type="Pfam" id="PF04397">
    <property type="entry name" value="LytTR"/>
    <property type="match status" value="1"/>
</dbReference>
<keyword evidence="3" id="KW-0010">Activator</keyword>
<keyword evidence="2" id="KW-0902">Two-component regulatory system</keyword>
<dbReference type="PROSITE" id="PS50930">
    <property type="entry name" value="HTH_LYTTR"/>
    <property type="match status" value="1"/>
</dbReference>
<accession>A0ABS2R9W7</accession>
<dbReference type="EMBL" id="JAFBFH010000023">
    <property type="protein sequence ID" value="MBM7716160.1"/>
    <property type="molecule type" value="Genomic_DNA"/>
</dbReference>
<dbReference type="InterPro" id="IPR046947">
    <property type="entry name" value="LytR-like"/>
</dbReference>
<evidence type="ECO:0000256" key="1">
    <source>
        <dbReference type="ARBA" id="ARBA00022490"/>
    </source>
</evidence>
<sequence>MMPQGIIVFVTTHSEFAPISYQYMVSALTFIDKGLPYDERFRMFEQCLLHYKARNMADMPADDFIVENARATVRVPFATVEYIMTDGPHRLALVTTDCLVYFYGALKEMETLDNRLFRCHQSYIVNTVQMSSYDATQKMIVLKSGKRIPVSRRLVRKVRQLLKGEL</sequence>
<reference evidence="5 6" key="1">
    <citation type="submission" date="2021-01" db="EMBL/GenBank/DDBJ databases">
        <title>Genomic Encyclopedia of Type Strains, Phase IV (KMG-IV): sequencing the most valuable type-strain genomes for metagenomic binning, comparative biology and taxonomic classification.</title>
        <authorList>
            <person name="Goeker M."/>
        </authorList>
    </citation>
    <scope>NUCLEOTIDE SEQUENCE [LARGE SCALE GENOMIC DNA]</scope>
    <source>
        <strain evidence="5 6">DSM 105453</strain>
    </source>
</reference>
<keyword evidence="6" id="KW-1185">Reference proteome</keyword>
<comment type="caution">
    <text evidence="5">The sequence shown here is derived from an EMBL/GenBank/DDBJ whole genome shotgun (WGS) entry which is preliminary data.</text>
</comment>
<dbReference type="Proteomes" id="UP000823485">
    <property type="component" value="Unassembled WGS sequence"/>
</dbReference>
<proteinExistence type="predicted"/>
<gene>
    <name evidence="5" type="ORF">JOC94_003171</name>
</gene>
<protein>
    <submittedName>
        <fullName evidence="5">DNA-binding LytR/AlgR family response regulator</fullName>
    </submittedName>
</protein>